<protein>
    <submittedName>
        <fullName evidence="2">Uncharacterized protein</fullName>
    </submittedName>
</protein>
<reference evidence="2" key="1">
    <citation type="submission" date="2021-02" db="EMBL/GenBank/DDBJ databases">
        <authorList>
            <person name="Nowell W R."/>
        </authorList>
    </citation>
    <scope>NUCLEOTIDE SEQUENCE</scope>
    <source>
        <strain evidence="2">Ploen Becks lab</strain>
    </source>
</reference>
<keyword evidence="3" id="KW-1185">Reference proteome</keyword>
<dbReference type="AlphaFoldDB" id="A0A814CWW3"/>
<evidence type="ECO:0000313" key="3">
    <source>
        <dbReference type="Proteomes" id="UP000663879"/>
    </source>
</evidence>
<dbReference type="Proteomes" id="UP000663879">
    <property type="component" value="Unassembled WGS sequence"/>
</dbReference>
<keyword evidence="1" id="KW-0732">Signal</keyword>
<dbReference type="Gene3D" id="2.80.10.50">
    <property type="match status" value="1"/>
</dbReference>
<proteinExistence type="predicted"/>
<organism evidence="2 3">
    <name type="scientific">Brachionus calyciflorus</name>
    <dbReference type="NCBI Taxonomy" id="104777"/>
    <lineage>
        <taxon>Eukaryota</taxon>
        <taxon>Metazoa</taxon>
        <taxon>Spiralia</taxon>
        <taxon>Gnathifera</taxon>
        <taxon>Rotifera</taxon>
        <taxon>Eurotatoria</taxon>
        <taxon>Monogononta</taxon>
        <taxon>Pseudotrocha</taxon>
        <taxon>Ploima</taxon>
        <taxon>Brachionidae</taxon>
        <taxon>Brachionus</taxon>
    </lineage>
</organism>
<feature type="signal peptide" evidence="1">
    <location>
        <begin position="1"/>
        <end position="16"/>
    </location>
</feature>
<sequence length="205" mass="24660">MLKLIIFLLALNLVSSYNNSSELIKEDIRCAILNDKSSDYLFEGSTIFFSKTLHRIRTYYIVRSTEYVLSLFRKDNFRIFNDDNSALWILEPIDSRKNVFYIKNSNSGNYLFASDEFQYFLFIKLNNRYVYSKKSDQLDESFMWKLSKHSNDGKFYIRNVKYNELLFQQVRHTKVSKFNDVSTKTNQKDFKYYWTISCNKNFSQF</sequence>
<dbReference type="InterPro" id="IPR035992">
    <property type="entry name" value="Ricin_B-like_lectins"/>
</dbReference>
<evidence type="ECO:0000256" key="1">
    <source>
        <dbReference type="SAM" id="SignalP"/>
    </source>
</evidence>
<name>A0A814CWW3_9BILA</name>
<evidence type="ECO:0000313" key="2">
    <source>
        <dbReference type="EMBL" id="CAF0947984.1"/>
    </source>
</evidence>
<comment type="caution">
    <text evidence="2">The sequence shown here is derived from an EMBL/GenBank/DDBJ whole genome shotgun (WGS) entry which is preliminary data.</text>
</comment>
<dbReference type="SUPFAM" id="SSF50370">
    <property type="entry name" value="Ricin B-like lectins"/>
    <property type="match status" value="1"/>
</dbReference>
<dbReference type="EMBL" id="CAJNOC010002716">
    <property type="protein sequence ID" value="CAF0947984.1"/>
    <property type="molecule type" value="Genomic_DNA"/>
</dbReference>
<gene>
    <name evidence="2" type="ORF">OXX778_LOCUS13791</name>
</gene>
<feature type="chain" id="PRO_5032581520" evidence="1">
    <location>
        <begin position="17"/>
        <end position="205"/>
    </location>
</feature>
<accession>A0A814CWW3</accession>